<feature type="compositionally biased region" description="Basic and acidic residues" evidence="4">
    <location>
        <begin position="54"/>
        <end position="72"/>
    </location>
</feature>
<dbReference type="KEGG" id="btab:109032736"/>
<dbReference type="PANTHER" id="PTHR46680">
    <property type="entry name" value="NF-KAPPA-B INHIBITOR ALPHA"/>
    <property type="match status" value="1"/>
</dbReference>
<dbReference type="SUPFAM" id="SSF48403">
    <property type="entry name" value="Ankyrin repeat"/>
    <property type="match status" value="1"/>
</dbReference>
<organism evidence="5 6">
    <name type="scientific">Bemisia tabaci</name>
    <name type="common">Sweetpotato whitefly</name>
    <name type="synonym">Aleurodes tabaci</name>
    <dbReference type="NCBI Taxonomy" id="7038"/>
    <lineage>
        <taxon>Eukaryota</taxon>
        <taxon>Metazoa</taxon>
        <taxon>Ecdysozoa</taxon>
        <taxon>Arthropoda</taxon>
        <taxon>Hexapoda</taxon>
        <taxon>Insecta</taxon>
        <taxon>Pterygota</taxon>
        <taxon>Neoptera</taxon>
        <taxon>Paraneoptera</taxon>
        <taxon>Hemiptera</taxon>
        <taxon>Sternorrhyncha</taxon>
        <taxon>Aleyrodoidea</taxon>
        <taxon>Aleyrodidae</taxon>
        <taxon>Aleyrodinae</taxon>
        <taxon>Bemisia</taxon>
    </lineage>
</organism>
<reference evidence="5" key="1">
    <citation type="submission" date="2021-12" db="EMBL/GenBank/DDBJ databases">
        <authorList>
            <person name="King R."/>
        </authorList>
    </citation>
    <scope>NUCLEOTIDE SEQUENCE</scope>
</reference>
<dbReference type="PANTHER" id="PTHR46680:SF3">
    <property type="entry name" value="NF-KAPPA-B INHIBITOR CACTUS"/>
    <property type="match status" value="1"/>
</dbReference>
<dbReference type="Pfam" id="PF12796">
    <property type="entry name" value="Ank_2"/>
    <property type="match status" value="2"/>
</dbReference>
<keyword evidence="6" id="KW-1185">Reference proteome</keyword>
<feature type="repeat" description="ANK" evidence="3">
    <location>
        <begin position="156"/>
        <end position="188"/>
    </location>
</feature>
<proteinExistence type="predicted"/>
<dbReference type="InterPro" id="IPR051070">
    <property type="entry name" value="NF-kappa-B_inhibitor"/>
</dbReference>
<keyword evidence="1" id="KW-0677">Repeat</keyword>
<protein>
    <recommendedName>
        <fullName evidence="7">NF-kappa-B inhibitor cactus</fullName>
    </recommendedName>
</protein>
<evidence type="ECO:0000256" key="4">
    <source>
        <dbReference type="SAM" id="MobiDB-lite"/>
    </source>
</evidence>
<feature type="repeat" description="ANK" evidence="3">
    <location>
        <begin position="241"/>
        <end position="273"/>
    </location>
</feature>
<dbReference type="GO" id="GO:0005829">
    <property type="term" value="C:cytosol"/>
    <property type="evidence" value="ECO:0007669"/>
    <property type="project" value="TreeGrafter"/>
</dbReference>
<dbReference type="SMART" id="SM00248">
    <property type="entry name" value="ANK"/>
    <property type="match status" value="5"/>
</dbReference>
<name>A0A9P0AJI6_BEMTA</name>
<gene>
    <name evidence="5" type="ORF">BEMITA_LOCUS11571</name>
</gene>
<evidence type="ECO:0000313" key="6">
    <source>
        <dbReference type="Proteomes" id="UP001152759"/>
    </source>
</evidence>
<dbReference type="Gene3D" id="1.25.40.20">
    <property type="entry name" value="Ankyrin repeat-containing domain"/>
    <property type="match status" value="1"/>
</dbReference>
<dbReference type="PROSITE" id="PS50297">
    <property type="entry name" value="ANK_REP_REGION"/>
    <property type="match status" value="2"/>
</dbReference>
<dbReference type="GO" id="GO:0051059">
    <property type="term" value="F:NF-kappaB binding"/>
    <property type="evidence" value="ECO:0007669"/>
    <property type="project" value="TreeGrafter"/>
</dbReference>
<feature type="compositionally biased region" description="Acidic residues" evidence="4">
    <location>
        <begin position="338"/>
        <end position="350"/>
    </location>
</feature>
<feature type="region of interest" description="Disordered" evidence="4">
    <location>
        <begin position="333"/>
        <end position="355"/>
    </location>
</feature>
<accession>A0A9P0AJI6</accession>
<evidence type="ECO:0000256" key="3">
    <source>
        <dbReference type="PROSITE-ProRule" id="PRU00023"/>
    </source>
</evidence>
<sequence length="377" mass="42322">MSSPDKNSKDYLDSDYDSGRIDSGFISGLISSSNLTSEIIDDEESSSSRSTQMKSDRTEPSHQDSDKSRLDSALDSGVDLSSQLSGFIESSTDVSEAIEDYSQRSQQLYPWLQFFEQDDDGNTQLHLAIVSGYTEVVQNLVHMIPESRYLDIRNDFCQTALHLSVLCNQPQLTRLLVLCGARTNLRDRFGNTALHLAVDNQNLDCIEALTNPVSNYEISALHLKYPAFKKVSLNIDYVNYEGQYCVHLAALNGDIAIMKRLLWLGANIDSKEYKCGYTPLHIAVLRRDYEMAKYILTETKCDIEEENYGGRTAYQLSYDDTITSLLLENDADKVPLSDSEDDEDDDEDGEVSSLSSKLHRFHMHGNSFASTQSTCVP</sequence>
<evidence type="ECO:0000313" key="5">
    <source>
        <dbReference type="EMBL" id="CAH0393133.1"/>
    </source>
</evidence>
<dbReference type="GO" id="GO:0071356">
    <property type="term" value="P:cellular response to tumor necrosis factor"/>
    <property type="evidence" value="ECO:0007669"/>
    <property type="project" value="TreeGrafter"/>
</dbReference>
<dbReference type="InterPro" id="IPR036770">
    <property type="entry name" value="Ankyrin_rpt-contain_sf"/>
</dbReference>
<evidence type="ECO:0000256" key="1">
    <source>
        <dbReference type="ARBA" id="ARBA00022737"/>
    </source>
</evidence>
<keyword evidence="2 3" id="KW-0040">ANK repeat</keyword>
<feature type="repeat" description="ANK" evidence="3">
    <location>
        <begin position="120"/>
        <end position="141"/>
    </location>
</feature>
<evidence type="ECO:0000256" key="2">
    <source>
        <dbReference type="ARBA" id="ARBA00023043"/>
    </source>
</evidence>
<dbReference type="PROSITE" id="PS50088">
    <property type="entry name" value="ANK_REPEAT"/>
    <property type="match status" value="3"/>
</dbReference>
<dbReference type="AlphaFoldDB" id="A0A9P0AJI6"/>
<dbReference type="EMBL" id="OU963868">
    <property type="protein sequence ID" value="CAH0393133.1"/>
    <property type="molecule type" value="Genomic_DNA"/>
</dbReference>
<evidence type="ECO:0008006" key="7">
    <source>
        <dbReference type="Google" id="ProtNLM"/>
    </source>
</evidence>
<dbReference type="InterPro" id="IPR002110">
    <property type="entry name" value="Ankyrin_rpt"/>
</dbReference>
<feature type="region of interest" description="Disordered" evidence="4">
    <location>
        <begin position="36"/>
        <end position="73"/>
    </location>
</feature>
<dbReference type="Proteomes" id="UP001152759">
    <property type="component" value="Chromosome 7"/>
</dbReference>